<feature type="transmembrane region" description="Helical" evidence="1">
    <location>
        <begin position="294"/>
        <end position="312"/>
    </location>
</feature>
<feature type="domain" description="GGDEF" evidence="3">
    <location>
        <begin position="352"/>
        <end position="491"/>
    </location>
</feature>
<proteinExistence type="predicted"/>
<feature type="transmembrane region" description="Helical" evidence="1">
    <location>
        <begin position="194"/>
        <end position="211"/>
    </location>
</feature>
<dbReference type="InterPro" id="IPR029787">
    <property type="entry name" value="Nucleotide_cyclase"/>
</dbReference>
<evidence type="ECO:0000313" key="5">
    <source>
        <dbReference type="Proteomes" id="UP000199088"/>
    </source>
</evidence>
<dbReference type="Pfam" id="PF00990">
    <property type="entry name" value="GGDEF"/>
    <property type="match status" value="1"/>
</dbReference>
<dbReference type="AlphaFoldDB" id="A0A1H0PA74"/>
<dbReference type="InterPro" id="IPR001633">
    <property type="entry name" value="EAL_dom"/>
</dbReference>
<evidence type="ECO:0000256" key="1">
    <source>
        <dbReference type="SAM" id="Phobius"/>
    </source>
</evidence>
<feature type="transmembrane region" description="Helical" evidence="1">
    <location>
        <begin position="166"/>
        <end position="187"/>
    </location>
</feature>
<dbReference type="CDD" id="cd01948">
    <property type="entry name" value="EAL"/>
    <property type="match status" value="1"/>
</dbReference>
<keyword evidence="1" id="KW-0812">Transmembrane</keyword>
<dbReference type="PROSITE" id="PS50887">
    <property type="entry name" value="GGDEF"/>
    <property type="match status" value="1"/>
</dbReference>
<dbReference type="PANTHER" id="PTHR33121">
    <property type="entry name" value="CYCLIC DI-GMP PHOSPHODIESTERASE PDEF"/>
    <property type="match status" value="1"/>
</dbReference>
<dbReference type="InterPro" id="IPR043128">
    <property type="entry name" value="Rev_trsase/Diguanyl_cyclase"/>
</dbReference>
<dbReference type="STRING" id="1052260.SAMN05660199_03020"/>
<gene>
    <name evidence="4" type="ORF">SAMN05660199_03020</name>
</gene>
<reference evidence="5" key="1">
    <citation type="submission" date="2016-10" db="EMBL/GenBank/DDBJ databases">
        <authorList>
            <person name="Varghese N."/>
            <person name="Submissions S."/>
        </authorList>
    </citation>
    <scope>NUCLEOTIDE SEQUENCE [LARGE SCALE GENOMIC DNA]</scope>
    <source>
        <strain evidence="5">DSM 45843</strain>
    </source>
</reference>
<dbReference type="PROSITE" id="PS50883">
    <property type="entry name" value="EAL"/>
    <property type="match status" value="1"/>
</dbReference>
<evidence type="ECO:0000259" key="3">
    <source>
        <dbReference type="PROSITE" id="PS50887"/>
    </source>
</evidence>
<dbReference type="RefSeq" id="WP_131801746.1">
    <property type="nucleotide sequence ID" value="NZ_FNIR01000009.1"/>
</dbReference>
<evidence type="ECO:0000259" key="2">
    <source>
        <dbReference type="PROSITE" id="PS50883"/>
    </source>
</evidence>
<dbReference type="CDD" id="cd01949">
    <property type="entry name" value="GGDEF"/>
    <property type="match status" value="1"/>
</dbReference>
<keyword evidence="1" id="KW-0472">Membrane</keyword>
<dbReference type="SMART" id="SM00052">
    <property type="entry name" value="EAL"/>
    <property type="match status" value="1"/>
</dbReference>
<accession>A0A1H0PA74</accession>
<name>A0A1H0PA74_9ACTN</name>
<keyword evidence="5" id="KW-1185">Reference proteome</keyword>
<evidence type="ECO:0000313" key="4">
    <source>
        <dbReference type="EMBL" id="SDP01874.1"/>
    </source>
</evidence>
<dbReference type="SMART" id="SM00267">
    <property type="entry name" value="GGDEF"/>
    <property type="match status" value="1"/>
</dbReference>
<dbReference type="InterPro" id="IPR035919">
    <property type="entry name" value="EAL_sf"/>
</dbReference>
<dbReference type="Gene3D" id="3.20.20.450">
    <property type="entry name" value="EAL domain"/>
    <property type="match status" value="1"/>
</dbReference>
<dbReference type="NCBIfam" id="TIGR00254">
    <property type="entry name" value="GGDEF"/>
    <property type="match status" value="1"/>
</dbReference>
<feature type="transmembrane region" description="Helical" evidence="1">
    <location>
        <begin position="131"/>
        <end position="154"/>
    </location>
</feature>
<dbReference type="GO" id="GO:0071111">
    <property type="term" value="F:cyclic-guanylate-specific phosphodiesterase activity"/>
    <property type="evidence" value="ECO:0007669"/>
    <property type="project" value="InterPro"/>
</dbReference>
<feature type="domain" description="EAL" evidence="2">
    <location>
        <begin position="500"/>
        <end position="759"/>
    </location>
</feature>
<feature type="transmembrane region" description="Helical" evidence="1">
    <location>
        <begin position="263"/>
        <end position="282"/>
    </location>
</feature>
<dbReference type="EMBL" id="FNIR01000009">
    <property type="protein sequence ID" value="SDP01874.1"/>
    <property type="molecule type" value="Genomic_DNA"/>
</dbReference>
<dbReference type="InterPro" id="IPR050706">
    <property type="entry name" value="Cyclic-di-GMP_PDE-like"/>
</dbReference>
<organism evidence="4 5">
    <name type="scientific">Klenkia soli</name>
    <dbReference type="NCBI Taxonomy" id="1052260"/>
    <lineage>
        <taxon>Bacteria</taxon>
        <taxon>Bacillati</taxon>
        <taxon>Actinomycetota</taxon>
        <taxon>Actinomycetes</taxon>
        <taxon>Geodermatophilales</taxon>
        <taxon>Geodermatophilaceae</taxon>
        <taxon>Klenkia</taxon>
    </lineage>
</organism>
<dbReference type="SUPFAM" id="SSF141868">
    <property type="entry name" value="EAL domain-like"/>
    <property type="match status" value="1"/>
</dbReference>
<dbReference type="OrthoDB" id="5165212at2"/>
<feature type="transmembrane region" description="Helical" evidence="1">
    <location>
        <begin position="66"/>
        <end position="84"/>
    </location>
</feature>
<feature type="transmembrane region" description="Helical" evidence="1">
    <location>
        <begin position="96"/>
        <end position="119"/>
    </location>
</feature>
<dbReference type="Proteomes" id="UP000199088">
    <property type="component" value="Unassembled WGS sequence"/>
</dbReference>
<feature type="transmembrane region" description="Helical" evidence="1">
    <location>
        <begin position="223"/>
        <end position="243"/>
    </location>
</feature>
<dbReference type="PANTHER" id="PTHR33121:SF70">
    <property type="entry name" value="SIGNALING PROTEIN YKOW"/>
    <property type="match status" value="1"/>
</dbReference>
<dbReference type="SUPFAM" id="SSF55073">
    <property type="entry name" value="Nucleotide cyclase"/>
    <property type="match status" value="1"/>
</dbReference>
<sequence>MLHSATSGRALVVTTTVLAGWALLLATTSPSSTWRLVVDVLVLGGVHVLAALVSLRDRLPGAPGSVARSALGIGLGALAVAAVLGRIAEPGREGGAAWALDGLHLLGQAGIAVVLISLIAPLRDRLLLVRIGLDAVTTTLGVTAVAGTVVLIGIGTGHTDLPTRVVLVLTGLDVLLVAGAVALFSVLRPGRDSVVPPLLVGSVLLLAADLASSHSVHFGGPSATAATSLLMAGACLVLAGAVIRPVNSSRDRAVRVTDRLSTWSNVLPFAGTGANLLAVLIAERSTGTQAWGTPLALAAAGCLAVVALRFLLTIRVARSALDRLQDAFTDPMTGLLNRRGLADRLDRWLPHGPITLVAVDLDGFRRINEEAGHEVGDRVLRRVADQLTSLALDDTVVARIDGDDFAFAFAGDDSARAAALADLVRDRLGRPFDMDRHRLHLTANVGTAVSHALPSAQGELPTTDTLLRCADQALAEAQASTGGTAVHDPARCSQVQEDSLLAWVDDLHAALAADDQLLLHFQPQHRIAETGTGGVATVVGCEALLRWEHPTRGLLGPGEVLRAAEHGHLAAAVTERVLDLALGGAARWWRDREVPVAVNLSATDLDDELLPHRIADALERHGVPARALTVEVVEDTLMLDPDRALQTLTALRSIGLRIAVDDYGTGYSSLAYLHRLPIDEVKFDRSLTAGISADPAAAVIVGHSIRLAHDLGLSALAEGIEQPADLDLLFRLGCDAVQGWLTGRPMPVHGWVTALDLAVPLR</sequence>
<feature type="transmembrane region" description="Helical" evidence="1">
    <location>
        <begin position="36"/>
        <end position="54"/>
    </location>
</feature>
<dbReference type="Pfam" id="PF00563">
    <property type="entry name" value="EAL"/>
    <property type="match status" value="1"/>
</dbReference>
<keyword evidence="1" id="KW-1133">Transmembrane helix</keyword>
<protein>
    <submittedName>
        <fullName evidence="4">Diguanylate cyclase (GGDEF) domain-containing protein</fullName>
    </submittedName>
</protein>
<dbReference type="InterPro" id="IPR000160">
    <property type="entry name" value="GGDEF_dom"/>
</dbReference>
<dbReference type="Gene3D" id="3.30.70.270">
    <property type="match status" value="1"/>
</dbReference>